<evidence type="ECO:0000313" key="1">
    <source>
        <dbReference type="EMBL" id="OBY31159.1"/>
    </source>
</evidence>
<evidence type="ECO:0000313" key="4">
    <source>
        <dbReference type="Proteomes" id="UP000192713"/>
    </source>
</evidence>
<dbReference type="AlphaFoldDB" id="A0A1B8SEK9"/>
<protein>
    <submittedName>
        <fullName evidence="1">Uncharacterized protein</fullName>
    </submittedName>
</protein>
<reference evidence="2 4" key="2">
    <citation type="submission" date="2017-02" db="EMBL/GenBank/DDBJ databases">
        <title>The new phylogeny of genus Mycobacterium.</title>
        <authorList>
            <person name="Tortoli E."/>
            <person name="Trovato A."/>
            <person name="Cirillo D.M."/>
        </authorList>
    </citation>
    <scope>NUCLEOTIDE SEQUENCE [LARGE SCALE GENOMIC DNA]</scope>
    <source>
        <strain evidence="2 4">DSM 45093</strain>
    </source>
</reference>
<dbReference type="Proteomes" id="UP000192713">
    <property type="component" value="Unassembled WGS sequence"/>
</dbReference>
<dbReference type="Proteomes" id="UP000092668">
    <property type="component" value="Unassembled WGS sequence"/>
</dbReference>
<evidence type="ECO:0000313" key="2">
    <source>
        <dbReference type="EMBL" id="ORA83561.1"/>
    </source>
</evidence>
<dbReference type="EMBL" id="LFOE01000020">
    <property type="protein sequence ID" value="OBY31159.1"/>
    <property type="molecule type" value="Genomic_DNA"/>
</dbReference>
<evidence type="ECO:0000313" key="3">
    <source>
        <dbReference type="Proteomes" id="UP000092668"/>
    </source>
</evidence>
<keyword evidence="3" id="KW-1185">Reference proteome</keyword>
<dbReference type="STRING" id="354243.BST28_01385"/>
<proteinExistence type="predicted"/>
<dbReference type="PATRIC" id="fig|354243.3.peg.2916"/>
<comment type="caution">
    <text evidence="1">The sequence shown here is derived from an EMBL/GenBank/DDBJ whole genome shotgun (WGS) entry which is preliminary data.</text>
</comment>
<accession>A0A1B8SEK9</accession>
<name>A0A1B8SEK9_9MYCO</name>
<organism evidence="1 3">
    <name type="scientific">Mycolicibacter kumamotonensis</name>
    <dbReference type="NCBI Taxonomy" id="354243"/>
    <lineage>
        <taxon>Bacteria</taxon>
        <taxon>Bacillati</taxon>
        <taxon>Actinomycetota</taxon>
        <taxon>Actinomycetes</taxon>
        <taxon>Mycobacteriales</taxon>
        <taxon>Mycobacteriaceae</taxon>
        <taxon>Mycolicibacter</taxon>
    </lineage>
</organism>
<reference evidence="1 3" key="1">
    <citation type="submission" date="2015-06" db="EMBL/GenBank/DDBJ databases">
        <title>Genome sequence of Mycobacterium kumamotonense strain Roo.</title>
        <authorList>
            <person name="Greninger A.L."/>
            <person name="Cunningham G."/>
            <person name="Miller S."/>
        </authorList>
    </citation>
    <scope>NUCLEOTIDE SEQUENCE [LARGE SCALE GENOMIC DNA]</scope>
    <source>
        <strain evidence="1 3">Roo</strain>
    </source>
</reference>
<dbReference type="EMBL" id="MVHU01000001">
    <property type="protein sequence ID" value="ORA83561.1"/>
    <property type="molecule type" value="Genomic_DNA"/>
</dbReference>
<gene>
    <name evidence="1" type="ORF">ACT18_14105</name>
    <name evidence="2" type="ORF">BST28_01385</name>
</gene>
<sequence>MFHNFNESPTPFRFDDQLRQVAQFGISMDAEPTPGTIQTLLSIVTDQLNRDAATALWGNDRRFRRDHNLSVGDVVTIGDQAWAYDPTGWRRVTVLDDQIWVEVGRTRSGDPLLSRV</sequence>